<dbReference type="PATRIC" id="fig|324602.8.peg.1166"/>
<dbReference type="InterPro" id="IPR050245">
    <property type="entry name" value="PrsA_foldase"/>
</dbReference>
<name>A9WIF7_CHLAA</name>
<dbReference type="eggNOG" id="COG0760">
    <property type="taxonomic scope" value="Bacteria"/>
</dbReference>
<dbReference type="HOGENOM" id="CLU_528633_0_0_0"/>
<evidence type="ECO:0000259" key="4">
    <source>
        <dbReference type="PROSITE" id="PS50198"/>
    </source>
</evidence>
<feature type="region of interest" description="Disordered" evidence="2">
    <location>
        <begin position="151"/>
        <end position="210"/>
    </location>
</feature>
<dbReference type="STRING" id="324602.Caur_1025"/>
<keyword evidence="3" id="KW-0812">Transmembrane</keyword>
<keyword evidence="1" id="KW-0697">Rotamase</keyword>
<dbReference type="InParanoid" id="A9WIF7"/>
<dbReference type="KEGG" id="cau:Caur_1025"/>
<reference evidence="6" key="1">
    <citation type="journal article" date="2011" name="BMC Genomics">
        <title>Complete genome sequence of the filamentous anoxygenic phototrophic bacterium Chloroflexus aurantiacus.</title>
        <authorList>
            <person name="Tang K.H."/>
            <person name="Barry K."/>
            <person name="Chertkov O."/>
            <person name="Dalin E."/>
            <person name="Han C.S."/>
            <person name="Hauser L.J."/>
            <person name="Honchak B.M."/>
            <person name="Karbach L.E."/>
            <person name="Land M.L."/>
            <person name="Lapidus A."/>
            <person name="Larimer F.W."/>
            <person name="Mikhailova N."/>
            <person name="Pitluck S."/>
            <person name="Pierson B.K."/>
            <person name="Blankenship R.E."/>
        </authorList>
    </citation>
    <scope>NUCLEOTIDE SEQUENCE [LARGE SCALE GENOMIC DNA]</scope>
    <source>
        <strain evidence="6">ATCC 29366 / DSM 635 / J-10-fl</strain>
    </source>
</reference>
<dbReference type="InterPro" id="IPR046357">
    <property type="entry name" value="PPIase_dom_sf"/>
</dbReference>
<keyword evidence="3" id="KW-1133">Transmembrane helix</keyword>
<evidence type="ECO:0000313" key="6">
    <source>
        <dbReference type="Proteomes" id="UP000002008"/>
    </source>
</evidence>
<keyword evidence="3" id="KW-0472">Membrane</keyword>
<dbReference type="AlphaFoldDB" id="A9WIF7"/>
<dbReference type="InterPro" id="IPR023058">
    <property type="entry name" value="PPIase_PpiC_CS"/>
</dbReference>
<dbReference type="PROSITE" id="PS01096">
    <property type="entry name" value="PPIC_PPIASE_1"/>
    <property type="match status" value="1"/>
</dbReference>
<dbReference type="SUPFAM" id="SSF54534">
    <property type="entry name" value="FKBP-like"/>
    <property type="match status" value="1"/>
</dbReference>
<proteinExistence type="predicted"/>
<feature type="compositionally biased region" description="Pro residues" evidence="2">
    <location>
        <begin position="179"/>
        <end position="210"/>
    </location>
</feature>
<accession>A9WIF7</accession>
<feature type="compositionally biased region" description="Low complexity" evidence="2">
    <location>
        <begin position="163"/>
        <end position="178"/>
    </location>
</feature>
<gene>
    <name evidence="5" type="ordered locus">Caur_1025</name>
</gene>
<evidence type="ECO:0000256" key="3">
    <source>
        <dbReference type="SAM" id="Phobius"/>
    </source>
</evidence>
<dbReference type="InterPro" id="IPR000297">
    <property type="entry name" value="PPIase_PpiC"/>
</dbReference>
<dbReference type="EnsemblBacteria" id="ABY34257">
    <property type="protein sequence ID" value="ABY34257"/>
    <property type="gene ID" value="Caur_1025"/>
</dbReference>
<dbReference type="Gene3D" id="3.10.50.40">
    <property type="match status" value="1"/>
</dbReference>
<feature type="compositionally biased region" description="Pro residues" evidence="2">
    <location>
        <begin position="431"/>
        <end position="463"/>
    </location>
</feature>
<sequence length="490" mass="53872">MEEERRQRLIIIVTASALVIALLAVASGLIYEQLWIPSRPVAQVGSVTLTRSDYWREQRIAYARQIIQNFQLLDLFGNNPQIAQQFQGRSIVIDQQIRALRRAEVDQQVVSEWIDRQIKQRAAGEFGITINDDEVIQNIVADLGFIFIPPLPEPTPTPDSNVTPEPTVDPAATATPEPTATPSPTPGGPTPTPEPSPTPVPTFTPEPTPLPAEARVQFDQIIDEVFRRYELELIVTERQPELSKDEFRQALLDQYRERLLNEQIQARLVPEDGFTYKTEAERVSARQILVAVTPPAEATPEQIEAAFAAALPAAQEIVAQLRNGADFATLAAERSDDIGSRENGGDIGSFDRNGFADNGATYPPELVAAAFSLPVNQVSDPIRTQFGWHILEITDQTIPSQEEQLSQARTEAFDRWIAEQRAAADVRRFPEPTPTPTLAPTEPVPTPVPTYLPGPPTPFPTPTLAPTVEITAEPTAEVTPTPTSTATTTP</sequence>
<dbReference type="PANTHER" id="PTHR47245:SF2">
    <property type="entry name" value="PEPTIDYL-PROLYL CIS-TRANS ISOMERASE HP_0175-RELATED"/>
    <property type="match status" value="1"/>
</dbReference>
<evidence type="ECO:0000313" key="5">
    <source>
        <dbReference type="EMBL" id="ABY34257.1"/>
    </source>
</evidence>
<keyword evidence="6" id="KW-1185">Reference proteome</keyword>
<feature type="transmembrane region" description="Helical" evidence="3">
    <location>
        <begin position="9"/>
        <end position="31"/>
    </location>
</feature>
<dbReference type="SUPFAM" id="SSF109998">
    <property type="entry name" value="Triger factor/SurA peptide-binding domain-like"/>
    <property type="match status" value="1"/>
</dbReference>
<evidence type="ECO:0000256" key="2">
    <source>
        <dbReference type="SAM" id="MobiDB-lite"/>
    </source>
</evidence>
<keyword evidence="1 5" id="KW-0413">Isomerase</keyword>
<dbReference type="PANTHER" id="PTHR47245">
    <property type="entry name" value="PEPTIDYLPROLYL ISOMERASE"/>
    <property type="match status" value="1"/>
</dbReference>
<feature type="domain" description="PpiC" evidence="4">
    <location>
        <begin position="280"/>
        <end position="395"/>
    </location>
</feature>
<feature type="compositionally biased region" description="Low complexity" evidence="2">
    <location>
        <begin position="464"/>
        <end position="490"/>
    </location>
</feature>
<dbReference type="Pfam" id="PF00639">
    <property type="entry name" value="Rotamase"/>
    <property type="match status" value="1"/>
</dbReference>
<protein>
    <submittedName>
        <fullName evidence="5">PpiC-type peptidyl-prolyl cis-trans isomerase</fullName>
    </submittedName>
</protein>
<evidence type="ECO:0000256" key="1">
    <source>
        <dbReference type="PROSITE-ProRule" id="PRU00278"/>
    </source>
</evidence>
<dbReference type="PROSITE" id="PS50198">
    <property type="entry name" value="PPIC_PPIASE_2"/>
    <property type="match status" value="1"/>
</dbReference>
<dbReference type="Proteomes" id="UP000002008">
    <property type="component" value="Chromosome"/>
</dbReference>
<feature type="region of interest" description="Disordered" evidence="2">
    <location>
        <begin position="429"/>
        <end position="490"/>
    </location>
</feature>
<dbReference type="GO" id="GO:0003755">
    <property type="term" value="F:peptidyl-prolyl cis-trans isomerase activity"/>
    <property type="evidence" value="ECO:0007669"/>
    <property type="project" value="UniProtKB-KW"/>
</dbReference>
<dbReference type="InterPro" id="IPR027304">
    <property type="entry name" value="Trigger_fact/SurA_dom_sf"/>
</dbReference>
<organism evidence="5 6">
    <name type="scientific">Chloroflexus aurantiacus (strain ATCC 29366 / DSM 635 / J-10-fl)</name>
    <dbReference type="NCBI Taxonomy" id="324602"/>
    <lineage>
        <taxon>Bacteria</taxon>
        <taxon>Bacillati</taxon>
        <taxon>Chloroflexota</taxon>
        <taxon>Chloroflexia</taxon>
        <taxon>Chloroflexales</taxon>
        <taxon>Chloroflexineae</taxon>
        <taxon>Chloroflexaceae</taxon>
        <taxon>Chloroflexus</taxon>
    </lineage>
</organism>
<dbReference type="EMBL" id="CP000909">
    <property type="protein sequence ID" value="ABY34257.1"/>
    <property type="molecule type" value="Genomic_DNA"/>
</dbReference>